<evidence type="ECO:0000259" key="1">
    <source>
        <dbReference type="SMART" id="SM00834"/>
    </source>
</evidence>
<accession>A0A7W0HJ65</accession>
<dbReference type="Proteomes" id="UP000525298">
    <property type="component" value="Unassembled WGS sequence"/>
</dbReference>
<organism evidence="2 3">
    <name type="scientific">Desulfosalsimonas propionicica</name>
    <dbReference type="NCBI Taxonomy" id="332175"/>
    <lineage>
        <taxon>Bacteria</taxon>
        <taxon>Pseudomonadati</taxon>
        <taxon>Thermodesulfobacteriota</taxon>
        <taxon>Desulfobacteria</taxon>
        <taxon>Desulfobacterales</taxon>
        <taxon>Desulfosalsimonadaceae</taxon>
        <taxon>Desulfosalsimonas</taxon>
    </lineage>
</organism>
<feature type="domain" description="Putative regulatory protein FmdB zinc ribbon" evidence="1">
    <location>
        <begin position="1"/>
        <end position="42"/>
    </location>
</feature>
<dbReference type="AlphaFoldDB" id="A0A7W0HJ65"/>
<dbReference type="Pfam" id="PF09723">
    <property type="entry name" value="Zn_ribbon_8"/>
    <property type="match status" value="1"/>
</dbReference>
<evidence type="ECO:0000313" key="3">
    <source>
        <dbReference type="Proteomes" id="UP000525298"/>
    </source>
</evidence>
<reference evidence="2 3" key="1">
    <citation type="submission" date="2020-07" db="EMBL/GenBank/DDBJ databases">
        <title>Genomic Encyclopedia of Type Strains, Phase IV (KMG-IV): sequencing the most valuable type-strain genomes for metagenomic binning, comparative biology and taxonomic classification.</title>
        <authorList>
            <person name="Goeker M."/>
        </authorList>
    </citation>
    <scope>NUCLEOTIDE SEQUENCE [LARGE SCALE GENOMIC DNA]</scope>
    <source>
        <strain evidence="2 3">DSM 17721</strain>
    </source>
</reference>
<dbReference type="NCBIfam" id="TIGR02605">
    <property type="entry name" value="CxxC_CxxC_SSSS"/>
    <property type="match status" value="1"/>
</dbReference>
<keyword evidence="3" id="KW-1185">Reference proteome</keyword>
<name>A0A7W0HJ65_9BACT</name>
<proteinExistence type="predicted"/>
<dbReference type="EMBL" id="JACDUS010000001">
    <property type="protein sequence ID" value="MBA2879860.1"/>
    <property type="molecule type" value="Genomic_DNA"/>
</dbReference>
<gene>
    <name evidence="2" type="ORF">HNR65_000167</name>
</gene>
<sequence length="67" mass="7197">MPIYEYQCKKCSRVFEALVLGNDNEVPACDKCGSCEVQRRISAANTIGATVKDFSGGCSPNRSSGFS</sequence>
<dbReference type="RefSeq" id="WP_181549550.1">
    <property type="nucleotide sequence ID" value="NZ_JACDUS010000001.1"/>
</dbReference>
<dbReference type="SMART" id="SM00834">
    <property type="entry name" value="CxxC_CXXC_SSSS"/>
    <property type="match status" value="1"/>
</dbReference>
<evidence type="ECO:0000313" key="2">
    <source>
        <dbReference type="EMBL" id="MBA2879860.1"/>
    </source>
</evidence>
<protein>
    <submittedName>
        <fullName evidence="2">Putative FmdB family regulatory protein</fullName>
    </submittedName>
</protein>
<dbReference type="InterPro" id="IPR013429">
    <property type="entry name" value="Regulatory_FmdB_Zinc_ribbon"/>
</dbReference>
<comment type="caution">
    <text evidence="2">The sequence shown here is derived from an EMBL/GenBank/DDBJ whole genome shotgun (WGS) entry which is preliminary data.</text>
</comment>